<reference evidence="2 3" key="1">
    <citation type="submission" date="2019-12" db="EMBL/GenBank/DDBJ databases">
        <title>Hybrid Genome Assemblies of two High G+C Isolates from Undergraduate Microbiology Courses.</title>
        <authorList>
            <person name="Ne Ville C.J."/>
            <person name="Enright D."/>
            <person name="Hernandez I."/>
            <person name="Dodsworth J."/>
            <person name="Orwin P.M."/>
        </authorList>
    </citation>
    <scope>NUCLEOTIDE SEQUENCE [LARGE SCALE GENOMIC DNA]</scope>
    <source>
        <strain evidence="2 3">CSUSB</strain>
    </source>
</reference>
<name>A0A6I6HRL0_VARPD</name>
<dbReference type="Pfam" id="PF11445">
    <property type="entry name" value="DUF2894"/>
    <property type="match status" value="1"/>
</dbReference>
<evidence type="ECO:0000313" key="3">
    <source>
        <dbReference type="Proteomes" id="UP000425817"/>
    </source>
</evidence>
<evidence type="ECO:0000313" key="2">
    <source>
        <dbReference type="EMBL" id="QGW85044.1"/>
    </source>
</evidence>
<organism evidence="2 3">
    <name type="scientific">Variovorax paradoxus</name>
    <dbReference type="NCBI Taxonomy" id="34073"/>
    <lineage>
        <taxon>Bacteria</taxon>
        <taxon>Pseudomonadati</taxon>
        <taxon>Pseudomonadota</taxon>
        <taxon>Betaproteobacteria</taxon>
        <taxon>Burkholderiales</taxon>
        <taxon>Comamonadaceae</taxon>
        <taxon>Variovorax</taxon>
    </lineage>
</organism>
<evidence type="ECO:0000256" key="1">
    <source>
        <dbReference type="SAM" id="MobiDB-lite"/>
    </source>
</evidence>
<protein>
    <submittedName>
        <fullName evidence="2">DUF2894 domain-containing protein</fullName>
    </submittedName>
</protein>
<dbReference type="InterPro" id="IPR021549">
    <property type="entry name" value="DUF2894"/>
</dbReference>
<dbReference type="AlphaFoldDB" id="A0A6I6HRL0"/>
<dbReference type="Proteomes" id="UP000425817">
    <property type="component" value="Chromosome"/>
</dbReference>
<dbReference type="EMBL" id="CP046622">
    <property type="protein sequence ID" value="QGW85044.1"/>
    <property type="molecule type" value="Genomic_DNA"/>
</dbReference>
<feature type="region of interest" description="Disordered" evidence="1">
    <location>
        <begin position="195"/>
        <end position="214"/>
    </location>
</feature>
<accession>A0A6I6HRL0</accession>
<sequence>MIGTWRAQGQHRADPVRFHFMEAMARRAAAHQGEARRILDEKLISLTAAYGKNLEKAQGVDSAPALAAAKRLPAGAPARGALAELVDHIARHAPAIGGSTAAAAEDTLHGLAPAPAELKTLKIFKSTWSRLSAERRLTQSLAKVPDNAGPLNSHHLVHRSLLLMRDSSPEYLNRFMTYVDTLLWVDQLNGAGAAAPVSAPRAETSKKTGRGKSA</sequence>
<proteinExistence type="predicted"/>
<gene>
    <name evidence="2" type="ORF">GOQ09_16630</name>
</gene>
<dbReference type="OrthoDB" id="6025757at2"/>